<dbReference type="Pfam" id="PF00355">
    <property type="entry name" value="Rieske"/>
    <property type="match status" value="1"/>
</dbReference>
<keyword evidence="6" id="KW-0411">Iron-sulfur</keyword>
<dbReference type="SUPFAM" id="SSF50022">
    <property type="entry name" value="ISP domain"/>
    <property type="match status" value="1"/>
</dbReference>
<dbReference type="InterPro" id="IPR001663">
    <property type="entry name" value="Rng_hydr_dOase-A"/>
</dbReference>
<evidence type="ECO:0000259" key="7">
    <source>
        <dbReference type="PROSITE" id="PS51296"/>
    </source>
</evidence>
<accession>A0A1Y5TUP5</accession>
<organism evidence="8 9">
    <name type="scientific">Falsiruegeria litorea R37</name>
    <dbReference type="NCBI Taxonomy" id="1200284"/>
    <lineage>
        <taxon>Bacteria</taxon>
        <taxon>Pseudomonadati</taxon>
        <taxon>Pseudomonadota</taxon>
        <taxon>Alphaproteobacteria</taxon>
        <taxon>Rhodobacterales</taxon>
        <taxon>Roseobacteraceae</taxon>
        <taxon>Falsiruegeria</taxon>
    </lineage>
</organism>
<evidence type="ECO:0000256" key="4">
    <source>
        <dbReference type="ARBA" id="ARBA00023002"/>
    </source>
</evidence>
<dbReference type="Proteomes" id="UP000193077">
    <property type="component" value="Unassembled WGS sequence"/>
</dbReference>
<dbReference type="Gene3D" id="3.90.380.10">
    <property type="entry name" value="Naphthalene 1,2-dioxygenase Alpha Subunit, Chain A, domain 1"/>
    <property type="match status" value="1"/>
</dbReference>
<dbReference type="CDD" id="cd03469">
    <property type="entry name" value="Rieske_RO_Alpha_N"/>
    <property type="match status" value="1"/>
</dbReference>
<dbReference type="OrthoDB" id="7456916at2"/>
<evidence type="ECO:0000313" key="9">
    <source>
        <dbReference type="Proteomes" id="UP000193077"/>
    </source>
</evidence>
<reference evidence="8 9" key="1">
    <citation type="submission" date="2017-03" db="EMBL/GenBank/DDBJ databases">
        <authorList>
            <person name="Afonso C.L."/>
            <person name="Miller P.J."/>
            <person name="Scott M.A."/>
            <person name="Spackman E."/>
            <person name="Goraichik I."/>
            <person name="Dimitrov K.M."/>
            <person name="Suarez D.L."/>
            <person name="Swayne D.E."/>
        </authorList>
    </citation>
    <scope>NUCLEOTIDE SEQUENCE [LARGE SCALE GENOMIC DNA]</scope>
    <source>
        <strain evidence="8 9">CECT 7639</strain>
    </source>
</reference>
<dbReference type="SUPFAM" id="SSF55961">
    <property type="entry name" value="Bet v1-like"/>
    <property type="match status" value="1"/>
</dbReference>
<evidence type="ECO:0000313" key="8">
    <source>
        <dbReference type="EMBL" id="SLN70165.1"/>
    </source>
</evidence>
<evidence type="ECO:0000256" key="1">
    <source>
        <dbReference type="ARBA" id="ARBA00001962"/>
    </source>
</evidence>
<dbReference type="GO" id="GO:0005506">
    <property type="term" value="F:iron ion binding"/>
    <property type="evidence" value="ECO:0007669"/>
    <property type="project" value="InterPro"/>
</dbReference>
<dbReference type="Gene3D" id="2.102.10.10">
    <property type="entry name" value="Rieske [2Fe-2S] iron-sulphur domain"/>
    <property type="match status" value="1"/>
</dbReference>
<dbReference type="EMBL" id="FWFO01000005">
    <property type="protein sequence ID" value="SLN70165.1"/>
    <property type="molecule type" value="Genomic_DNA"/>
</dbReference>
<proteinExistence type="predicted"/>
<dbReference type="InterPro" id="IPR017941">
    <property type="entry name" value="Rieske_2Fe-2S"/>
</dbReference>
<dbReference type="PROSITE" id="PS51296">
    <property type="entry name" value="RIESKE"/>
    <property type="match status" value="1"/>
</dbReference>
<dbReference type="AlphaFoldDB" id="A0A1Y5TUP5"/>
<dbReference type="PANTHER" id="PTHR43756:SF5">
    <property type="entry name" value="CHOLINE MONOOXYGENASE, CHLOROPLASTIC"/>
    <property type="match status" value="1"/>
</dbReference>
<dbReference type="PANTHER" id="PTHR43756">
    <property type="entry name" value="CHOLINE MONOOXYGENASE, CHLOROPLASTIC"/>
    <property type="match status" value="1"/>
</dbReference>
<evidence type="ECO:0000256" key="6">
    <source>
        <dbReference type="ARBA" id="ARBA00023014"/>
    </source>
</evidence>
<protein>
    <submittedName>
        <fullName evidence="8">Anthranilate 1,2-dioxygenase large subunit</fullName>
        <ecNumber evidence="8">1.14.12.1</ecNumber>
    </submittedName>
</protein>
<dbReference type="PRINTS" id="PR00090">
    <property type="entry name" value="RNGDIOXGNASE"/>
</dbReference>
<evidence type="ECO:0000256" key="5">
    <source>
        <dbReference type="ARBA" id="ARBA00023004"/>
    </source>
</evidence>
<keyword evidence="8" id="KW-0223">Dioxygenase</keyword>
<comment type="cofactor">
    <cofactor evidence="1">
        <name>Fe cation</name>
        <dbReference type="ChEBI" id="CHEBI:24875"/>
    </cofactor>
</comment>
<evidence type="ECO:0000256" key="2">
    <source>
        <dbReference type="ARBA" id="ARBA00022714"/>
    </source>
</evidence>
<dbReference type="GO" id="GO:0018618">
    <property type="term" value="F:anthranilate 1,2-dioxygenase (deaminating, decarboxylating) activity"/>
    <property type="evidence" value="ECO:0007669"/>
    <property type="project" value="UniProtKB-EC"/>
</dbReference>
<dbReference type="InterPro" id="IPR015879">
    <property type="entry name" value="Ring_hydroxy_dOase_asu_C_dom"/>
</dbReference>
<evidence type="ECO:0000256" key="3">
    <source>
        <dbReference type="ARBA" id="ARBA00022723"/>
    </source>
</evidence>
<dbReference type="InterPro" id="IPR036922">
    <property type="entry name" value="Rieske_2Fe-2S_sf"/>
</dbReference>
<gene>
    <name evidence="8" type="primary">antA_8</name>
    <name evidence="8" type="ORF">TRL7639_04133</name>
</gene>
<dbReference type="GO" id="GO:0051537">
    <property type="term" value="F:2 iron, 2 sulfur cluster binding"/>
    <property type="evidence" value="ECO:0007669"/>
    <property type="project" value="UniProtKB-KW"/>
</dbReference>
<dbReference type="Pfam" id="PF00848">
    <property type="entry name" value="Ring_hydroxyl_A"/>
    <property type="match status" value="1"/>
</dbReference>
<keyword evidence="3" id="KW-0479">Metal-binding</keyword>
<dbReference type="EC" id="1.14.12.1" evidence="8"/>
<sequence length="372" mass="42383">MLDTATPRARTLAARHYTSVQSLEADRELMLRSWQLAGHETQLAEAGQFITLSLFDQNIFLVRDREGEVRAFYNVCPHRGHQLVEGSGKKAVLTCPYHAWTFGLDGNLRGMPKRDGTDAPARAEVCLSHVRVESLAGFLFVNLDDNAPSLGEFAPGLEAQMLERIPELPDLLIEGDSAYGHTYTCKSNWKVMLDNYLECHHCGPAHHSFDDMMNIAENRFELYQNYTYQHAPTARKTKNEAFRLDLEHDVLDGQFWFLFPNTIFGQFPGARGFYASRFDPVRPDLTERRSLSLTTPEPTDPDMAARSAERAEWSTNIVSAEDRELCENVQRGMHQRGFKQGWYVTDPDAHDISEHAMRHFHDIYLAAMDEDA</sequence>
<keyword evidence="2" id="KW-0001">2Fe-2S</keyword>
<feature type="domain" description="Rieske" evidence="7">
    <location>
        <begin position="34"/>
        <end position="141"/>
    </location>
</feature>
<dbReference type="RefSeq" id="WP_085797776.1">
    <property type="nucleotide sequence ID" value="NZ_FWFO01000005.1"/>
</dbReference>
<keyword evidence="9" id="KW-1185">Reference proteome</keyword>
<name>A0A1Y5TUP5_9RHOB</name>
<keyword evidence="4 8" id="KW-0560">Oxidoreductase</keyword>
<keyword evidence="5" id="KW-0408">Iron</keyword>